<dbReference type="AlphaFoldDB" id="A0A090B8L7"/>
<protein>
    <submittedName>
        <fullName evidence="3">RxLR effector candidate protein</fullName>
    </submittedName>
</protein>
<evidence type="ECO:0000256" key="2">
    <source>
        <dbReference type="SAM" id="SignalP"/>
    </source>
</evidence>
<proteinExistence type="evidence at transcript level"/>
<reference evidence="3" key="1">
    <citation type="journal article" date="2014" name="PLoS Pathog.">
        <title>Expression profiling during Arabidopsis/downy mildew interaction reveals a highly-expressed effector that attenuates responses to salicylic acid.</title>
        <authorList>
            <person name="Asai S."/>
            <person name="Rallapalli G."/>
            <person name="Piquerez S.J.M."/>
            <person name="Caillaud M.C."/>
            <person name="Furzer O.J."/>
            <person name="Ishaque N."/>
            <person name="Wirthmueller L."/>
            <person name="Fabro G."/>
            <person name="Shirasu K."/>
            <person name="Jones J.D.G."/>
        </authorList>
    </citation>
    <scope>NUCLEOTIDE SEQUENCE</scope>
    <source>
        <strain evidence="3">Emoy2</strain>
    </source>
</reference>
<feature type="non-terminal residue" evidence="3">
    <location>
        <position position="145"/>
    </location>
</feature>
<feature type="region of interest" description="Disordered" evidence="1">
    <location>
        <begin position="31"/>
        <end position="52"/>
    </location>
</feature>
<dbReference type="EMBL" id="AB922385">
    <property type="protein sequence ID" value="BAP68961.1"/>
    <property type="molecule type" value="mRNA"/>
</dbReference>
<feature type="chain" id="PRO_5001852966" evidence="2">
    <location>
        <begin position="24"/>
        <end position="145"/>
    </location>
</feature>
<organism evidence="3">
    <name type="scientific">Hyaloperonospora arabidopsidis (strain Emoy2)</name>
    <name type="common">Downy mildew agent</name>
    <name type="synonym">Peronospora arabidopsidis</name>
    <dbReference type="NCBI Taxonomy" id="559515"/>
    <lineage>
        <taxon>Eukaryota</taxon>
        <taxon>Sar</taxon>
        <taxon>Stramenopiles</taxon>
        <taxon>Oomycota</taxon>
        <taxon>Peronosporomycetes</taxon>
        <taxon>Peronosporales</taxon>
        <taxon>Peronosporaceae</taxon>
        <taxon>Hyaloperonospora</taxon>
    </lineage>
</organism>
<keyword evidence="2" id="KW-0732">Signal</keyword>
<sequence length="145" mass="16165">MRLHLALPLHAALLFAAIDAARQRNLPLSIDFDDTGGPAPDPKLEPSNNNEERTAAKIAEGAKNGILAALLKVRKLAGKRRKSPSDNVPWETSTEDCIVTWPTFVTLIVCRKRHYTHHSSRPASWHLLPDADWPQYRESTSSSNH</sequence>
<name>A0A090B8L7_HYAAE</name>
<feature type="signal peptide" evidence="2">
    <location>
        <begin position="1"/>
        <end position="23"/>
    </location>
</feature>
<evidence type="ECO:0000313" key="3">
    <source>
        <dbReference type="EMBL" id="BAP68961.1"/>
    </source>
</evidence>
<gene>
    <name evidence="3" type="primary">HaRxLL77</name>
</gene>
<evidence type="ECO:0000256" key="1">
    <source>
        <dbReference type="SAM" id="MobiDB-lite"/>
    </source>
</evidence>
<accession>A0A090B8L7</accession>